<dbReference type="PROSITE" id="PS00028">
    <property type="entry name" value="ZINC_FINGER_C2H2_1"/>
    <property type="match status" value="6"/>
</dbReference>
<dbReference type="Gene3D" id="3.40.1800.20">
    <property type="match status" value="1"/>
</dbReference>
<evidence type="ECO:0000256" key="7">
    <source>
        <dbReference type="PROSITE-ProRule" id="PRU00042"/>
    </source>
</evidence>
<feature type="binding site" evidence="8">
    <location>
        <position position="70"/>
    </location>
    <ligand>
        <name>Zn(2+)</name>
        <dbReference type="ChEBI" id="CHEBI:29105"/>
    </ligand>
</feature>
<feature type="domain" description="C2H2-type" evidence="10">
    <location>
        <begin position="499"/>
        <end position="526"/>
    </location>
</feature>
<keyword evidence="12" id="KW-1185">Reference proteome</keyword>
<feature type="binding site" evidence="8">
    <location>
        <position position="15"/>
    </location>
    <ligand>
        <name>Zn(2+)</name>
        <dbReference type="ChEBI" id="CHEBI:29105"/>
    </ligand>
</feature>
<evidence type="ECO:0000259" key="11">
    <source>
        <dbReference type="PROSITE" id="PS51915"/>
    </source>
</evidence>
<evidence type="ECO:0000256" key="2">
    <source>
        <dbReference type="ARBA" id="ARBA00022723"/>
    </source>
</evidence>
<organism evidence="12 13">
    <name type="scientific">Spodoptera frugiperda</name>
    <name type="common">Fall armyworm</name>
    <dbReference type="NCBI Taxonomy" id="7108"/>
    <lineage>
        <taxon>Eukaryota</taxon>
        <taxon>Metazoa</taxon>
        <taxon>Ecdysozoa</taxon>
        <taxon>Arthropoda</taxon>
        <taxon>Hexapoda</taxon>
        <taxon>Insecta</taxon>
        <taxon>Pterygota</taxon>
        <taxon>Neoptera</taxon>
        <taxon>Endopterygota</taxon>
        <taxon>Lepidoptera</taxon>
        <taxon>Glossata</taxon>
        <taxon>Ditrysia</taxon>
        <taxon>Noctuoidea</taxon>
        <taxon>Noctuidae</taxon>
        <taxon>Amphipyrinae</taxon>
        <taxon>Spodoptera</taxon>
    </lineage>
</organism>
<dbReference type="Pfam" id="PF00096">
    <property type="entry name" value="zf-C2H2"/>
    <property type="match status" value="3"/>
</dbReference>
<proteinExistence type="predicted"/>
<keyword evidence="6" id="KW-0539">Nucleus</keyword>
<evidence type="ECO:0000256" key="9">
    <source>
        <dbReference type="SAM" id="MobiDB-lite"/>
    </source>
</evidence>
<evidence type="ECO:0000256" key="3">
    <source>
        <dbReference type="ARBA" id="ARBA00022737"/>
    </source>
</evidence>
<keyword evidence="4 7" id="KW-0863">Zinc-finger</keyword>
<feature type="compositionally biased region" description="Polar residues" evidence="9">
    <location>
        <begin position="220"/>
        <end position="231"/>
    </location>
</feature>
<dbReference type="GO" id="GO:0005634">
    <property type="term" value="C:nucleus"/>
    <property type="evidence" value="ECO:0007669"/>
    <property type="project" value="UniProtKB-SubCell"/>
</dbReference>
<name>A0A9R0F3Z9_SPOFR</name>
<feature type="domain" description="C2H2-type" evidence="10">
    <location>
        <begin position="384"/>
        <end position="407"/>
    </location>
</feature>
<dbReference type="InterPro" id="IPR036236">
    <property type="entry name" value="Znf_C2H2_sf"/>
</dbReference>
<dbReference type="GO" id="GO:0000981">
    <property type="term" value="F:DNA-binding transcription factor activity, RNA polymerase II-specific"/>
    <property type="evidence" value="ECO:0007669"/>
    <property type="project" value="TreeGrafter"/>
</dbReference>
<feature type="domain" description="ZAD" evidence="11">
    <location>
        <begin position="13"/>
        <end position="94"/>
    </location>
</feature>
<dbReference type="SMART" id="SM00868">
    <property type="entry name" value="zf-AD"/>
    <property type="match status" value="1"/>
</dbReference>
<dbReference type="GO" id="GO:0008270">
    <property type="term" value="F:zinc ion binding"/>
    <property type="evidence" value="ECO:0007669"/>
    <property type="project" value="UniProtKB-UniRule"/>
</dbReference>
<feature type="compositionally biased region" description="Basic and acidic residues" evidence="9">
    <location>
        <begin position="175"/>
        <end position="202"/>
    </location>
</feature>
<evidence type="ECO:0000256" key="4">
    <source>
        <dbReference type="ARBA" id="ARBA00022771"/>
    </source>
</evidence>
<dbReference type="SUPFAM" id="SSF57716">
    <property type="entry name" value="Glucocorticoid receptor-like (DNA-binding domain)"/>
    <property type="match status" value="1"/>
</dbReference>
<sequence>MEFNEIVVKESPGLCRCCLSEGCYKDLGTEYTWMNETEVYADMLLECFDISITQHNEGPNGPNRLICEVCITRLRDACNFKKQVMDSEKKFIDMMGRGEFRPKMLIYQTQMKCEDAAVEQIENANVEYLEDEIEFGDDDLLKDSDSVEASVSDITVSALPIKGKRGRPRKATPVKPEKRAKVAKIEDKPKTSKAVAKGEQKKGRQGTTANDLSSEDYDQAITTSSVDTKQPTAKDKRNIMRNNVIQVLTKSTVMPFRWLKSSYRCFYCYDIFQEPSELKRHQETHVGDEIKIQAMKNYWESVVYVDVSNLSCALCPEIVTDLNNLIDHLITRHNVDYNKDSGVCMVAFKLDNFNVSCLACGANFYTFGPLLHHTNKDHKGTSAILCDICGQNFKDASLLRLHVKSVHENAIYLCTECGEKFDSKSKLRTHQKNSHDVEKKYKCADCSEVFHSMYKRSQHMASEHKNRPQIKCPHCPKTFVFRSMMMTHLRDSHLKFRNHVCGVCGWKAFNSNRLKNHMYKHSGEKNFKCDACDKAFTTKKIMRAHFARMHKNPQPMLQYENPYGQV</sequence>
<dbReference type="InterPro" id="IPR013087">
    <property type="entry name" value="Znf_C2H2_type"/>
</dbReference>
<evidence type="ECO:0000313" key="13">
    <source>
        <dbReference type="RefSeq" id="XP_050559438.1"/>
    </source>
</evidence>
<keyword evidence="2 8" id="KW-0479">Metal-binding</keyword>
<feature type="domain" description="C2H2-type" evidence="10">
    <location>
        <begin position="527"/>
        <end position="555"/>
    </location>
</feature>
<dbReference type="InterPro" id="IPR012934">
    <property type="entry name" value="Znf_AD"/>
</dbReference>
<keyword evidence="5 8" id="KW-0862">Zinc</keyword>
<dbReference type="Proteomes" id="UP000829999">
    <property type="component" value="Chromosome 24"/>
</dbReference>
<dbReference type="PANTHER" id="PTHR24394">
    <property type="entry name" value="ZINC FINGER PROTEIN"/>
    <property type="match status" value="1"/>
</dbReference>
<comment type="subcellular location">
    <subcellularLocation>
        <location evidence="1">Nucleus</location>
    </subcellularLocation>
</comment>
<feature type="region of interest" description="Disordered" evidence="9">
    <location>
        <begin position="161"/>
        <end position="237"/>
    </location>
</feature>
<evidence type="ECO:0000259" key="10">
    <source>
        <dbReference type="PROSITE" id="PS50157"/>
    </source>
</evidence>
<feature type="compositionally biased region" description="Basic residues" evidence="9">
    <location>
        <begin position="162"/>
        <end position="172"/>
    </location>
</feature>
<dbReference type="PANTHER" id="PTHR24394:SF29">
    <property type="entry name" value="MYONEURIN"/>
    <property type="match status" value="1"/>
</dbReference>
<evidence type="ECO:0000256" key="8">
    <source>
        <dbReference type="PROSITE-ProRule" id="PRU01263"/>
    </source>
</evidence>
<feature type="binding site" evidence="8">
    <location>
        <position position="67"/>
    </location>
    <ligand>
        <name>Zn(2+)</name>
        <dbReference type="ChEBI" id="CHEBI:29105"/>
    </ligand>
</feature>
<feature type="binding site" evidence="8">
    <location>
        <position position="18"/>
    </location>
    <ligand>
        <name>Zn(2+)</name>
        <dbReference type="ChEBI" id="CHEBI:29105"/>
    </ligand>
</feature>
<dbReference type="AlphaFoldDB" id="A0A9R0F3Z9"/>
<dbReference type="GeneID" id="118278466"/>
<dbReference type="Gene3D" id="3.30.160.60">
    <property type="entry name" value="Classic Zinc Finger"/>
    <property type="match status" value="5"/>
</dbReference>
<feature type="domain" description="C2H2-type" evidence="10">
    <location>
        <begin position="412"/>
        <end position="440"/>
    </location>
</feature>
<feature type="domain" description="C2H2-type" evidence="10">
    <location>
        <begin position="441"/>
        <end position="468"/>
    </location>
</feature>
<gene>
    <name evidence="13" type="primary">LOC118278466</name>
</gene>
<accession>A0A9R0F3Z9</accession>
<feature type="domain" description="C2H2-type" evidence="10">
    <location>
        <begin position="263"/>
        <end position="290"/>
    </location>
</feature>
<dbReference type="SUPFAM" id="SSF57667">
    <property type="entry name" value="beta-beta-alpha zinc fingers"/>
    <property type="match status" value="4"/>
</dbReference>
<dbReference type="SMART" id="SM00355">
    <property type="entry name" value="ZnF_C2H2"/>
    <property type="match status" value="9"/>
</dbReference>
<dbReference type="RefSeq" id="XP_050559438.1">
    <property type="nucleotide sequence ID" value="XM_050703481.1"/>
</dbReference>
<evidence type="ECO:0000313" key="12">
    <source>
        <dbReference type="Proteomes" id="UP000829999"/>
    </source>
</evidence>
<evidence type="ECO:0000256" key="5">
    <source>
        <dbReference type="ARBA" id="ARBA00022833"/>
    </source>
</evidence>
<evidence type="ECO:0000256" key="1">
    <source>
        <dbReference type="ARBA" id="ARBA00004123"/>
    </source>
</evidence>
<dbReference type="PROSITE" id="PS51915">
    <property type="entry name" value="ZAD"/>
    <property type="match status" value="1"/>
</dbReference>
<reference evidence="13" key="1">
    <citation type="submission" date="2025-08" db="UniProtKB">
        <authorList>
            <consortium name="RefSeq"/>
        </authorList>
    </citation>
    <scope>IDENTIFICATION</scope>
    <source>
        <tissue evidence="13">Whole larval tissue</tissue>
    </source>
</reference>
<dbReference type="PROSITE" id="PS50157">
    <property type="entry name" value="ZINC_FINGER_C2H2_2"/>
    <property type="match status" value="7"/>
</dbReference>
<protein>
    <submittedName>
        <fullName evidence="13">Myoneurin isoform X4</fullName>
    </submittedName>
</protein>
<evidence type="ECO:0000256" key="6">
    <source>
        <dbReference type="ARBA" id="ARBA00023242"/>
    </source>
</evidence>
<feature type="domain" description="C2H2-type" evidence="10">
    <location>
        <begin position="470"/>
        <end position="498"/>
    </location>
</feature>
<keyword evidence="3" id="KW-0677">Repeat</keyword>